<name>A0A4W3IUJ2_CALMI</name>
<evidence type="ECO:0000256" key="4">
    <source>
        <dbReference type="ARBA" id="ARBA00022679"/>
    </source>
</evidence>
<dbReference type="GO" id="GO:0008483">
    <property type="term" value="F:transaminase activity"/>
    <property type="evidence" value="ECO:0007669"/>
    <property type="project" value="UniProtKB-KW"/>
</dbReference>
<accession>A0A4W3IUJ2</accession>
<dbReference type="PANTHER" id="PTHR43206:SF1">
    <property type="entry name" value="4-AMINOBUTYRATE AMINOTRANSFERASE, MITOCHONDRIAL"/>
    <property type="match status" value="1"/>
</dbReference>
<dbReference type="Proteomes" id="UP000314986">
    <property type="component" value="Unassembled WGS sequence"/>
</dbReference>
<comment type="cofactor">
    <cofactor evidence="1">
        <name>pyridoxal 5'-phosphate</name>
        <dbReference type="ChEBI" id="CHEBI:597326"/>
    </cofactor>
</comment>
<dbReference type="Pfam" id="PF00202">
    <property type="entry name" value="Aminotran_3"/>
    <property type="match status" value="2"/>
</dbReference>
<evidence type="ECO:0000256" key="3">
    <source>
        <dbReference type="ARBA" id="ARBA00022576"/>
    </source>
</evidence>
<dbReference type="PIRSF" id="PIRSF000521">
    <property type="entry name" value="Transaminase_4ab_Lys_Orn"/>
    <property type="match status" value="1"/>
</dbReference>
<dbReference type="FunFam" id="3.90.1150.10:FF:000191">
    <property type="entry name" value="4-aminobutyrate aminotransferase, mitochondrial"/>
    <property type="match status" value="1"/>
</dbReference>
<protein>
    <submittedName>
        <fullName evidence="8">4-aminobutyrate aminotransferase</fullName>
    </submittedName>
</protein>
<dbReference type="InterPro" id="IPR005814">
    <property type="entry name" value="Aminotrans_3"/>
</dbReference>
<evidence type="ECO:0000256" key="1">
    <source>
        <dbReference type="ARBA" id="ARBA00001933"/>
    </source>
</evidence>
<dbReference type="Gene3D" id="3.40.640.10">
    <property type="entry name" value="Type I PLP-dependent aspartate aminotransferase-like (Major domain)"/>
    <property type="match status" value="2"/>
</dbReference>
<reference evidence="9" key="1">
    <citation type="journal article" date="2006" name="Science">
        <title>Ancient noncoding elements conserved in the human genome.</title>
        <authorList>
            <person name="Venkatesh B."/>
            <person name="Kirkness E.F."/>
            <person name="Loh Y.H."/>
            <person name="Halpern A.L."/>
            <person name="Lee A.P."/>
            <person name="Johnson J."/>
            <person name="Dandona N."/>
            <person name="Viswanathan L.D."/>
            <person name="Tay A."/>
            <person name="Venter J.C."/>
            <person name="Strausberg R.L."/>
            <person name="Brenner S."/>
        </authorList>
    </citation>
    <scope>NUCLEOTIDE SEQUENCE [LARGE SCALE GENOMIC DNA]</scope>
</reference>
<feature type="region of interest" description="Disordered" evidence="7">
    <location>
        <begin position="1"/>
        <end position="20"/>
    </location>
</feature>
<comment type="similarity">
    <text evidence="2 6">Belongs to the class-III pyridoxal-phosphate-dependent aminotransferase family.</text>
</comment>
<dbReference type="AlphaFoldDB" id="A0A4W3IUJ2"/>
<dbReference type="GO" id="GO:0009450">
    <property type="term" value="P:gamma-aminobutyric acid catabolic process"/>
    <property type="evidence" value="ECO:0007669"/>
    <property type="project" value="TreeGrafter"/>
</dbReference>
<keyword evidence="5 6" id="KW-0663">Pyridoxal phosphate</keyword>
<dbReference type="Ensembl" id="ENSCMIT00000024732.1">
    <property type="protein sequence ID" value="ENSCMIP00000024325.1"/>
    <property type="gene ID" value="ENSCMIG00000010763.1"/>
</dbReference>
<reference evidence="8" key="4">
    <citation type="submission" date="2025-08" db="UniProtKB">
        <authorList>
            <consortium name="Ensembl"/>
        </authorList>
    </citation>
    <scope>IDENTIFICATION</scope>
</reference>
<dbReference type="Gene3D" id="3.90.1150.10">
    <property type="entry name" value="Aspartate Aminotransferase, domain 1"/>
    <property type="match status" value="2"/>
</dbReference>
<dbReference type="SUPFAM" id="SSF53383">
    <property type="entry name" value="PLP-dependent transferases"/>
    <property type="match status" value="1"/>
</dbReference>
<evidence type="ECO:0000313" key="8">
    <source>
        <dbReference type="Ensembl" id="ENSCMIP00000024325.1"/>
    </source>
</evidence>
<evidence type="ECO:0000256" key="6">
    <source>
        <dbReference type="RuleBase" id="RU003560"/>
    </source>
</evidence>
<dbReference type="InterPro" id="IPR015424">
    <property type="entry name" value="PyrdxlP-dep_Trfase"/>
</dbReference>
<keyword evidence="9" id="KW-1185">Reference proteome</keyword>
<keyword evidence="4" id="KW-0808">Transferase</keyword>
<dbReference type="PANTHER" id="PTHR43206">
    <property type="entry name" value="AMINOTRANSFERASE"/>
    <property type="match status" value="1"/>
</dbReference>
<keyword evidence="3" id="KW-0032">Aminotransferase</keyword>
<evidence type="ECO:0000313" key="9">
    <source>
        <dbReference type="Proteomes" id="UP000314986"/>
    </source>
</evidence>
<dbReference type="GO" id="GO:0030170">
    <property type="term" value="F:pyridoxal phosphate binding"/>
    <property type="evidence" value="ECO:0007669"/>
    <property type="project" value="InterPro"/>
</dbReference>
<reference evidence="8" key="5">
    <citation type="submission" date="2025-09" db="UniProtKB">
        <authorList>
            <consortium name="Ensembl"/>
        </authorList>
    </citation>
    <scope>IDENTIFICATION</scope>
</reference>
<dbReference type="InterPro" id="IPR015421">
    <property type="entry name" value="PyrdxlP-dep_Trfase_major"/>
</dbReference>
<dbReference type="GO" id="GO:0005739">
    <property type="term" value="C:mitochondrion"/>
    <property type="evidence" value="ECO:0007669"/>
    <property type="project" value="TreeGrafter"/>
</dbReference>
<reference evidence="9" key="3">
    <citation type="journal article" date="2014" name="Nature">
        <title>Elephant shark genome provides unique insights into gnathostome evolution.</title>
        <authorList>
            <consortium name="International Elephant Shark Genome Sequencing Consortium"/>
            <person name="Venkatesh B."/>
            <person name="Lee A.P."/>
            <person name="Ravi V."/>
            <person name="Maurya A.K."/>
            <person name="Lian M.M."/>
            <person name="Swann J.B."/>
            <person name="Ohta Y."/>
            <person name="Flajnik M.F."/>
            <person name="Sutoh Y."/>
            <person name="Kasahara M."/>
            <person name="Hoon S."/>
            <person name="Gangu V."/>
            <person name="Roy S.W."/>
            <person name="Irimia M."/>
            <person name="Korzh V."/>
            <person name="Kondrychyn I."/>
            <person name="Lim Z.W."/>
            <person name="Tay B.H."/>
            <person name="Tohari S."/>
            <person name="Kong K.W."/>
            <person name="Ho S."/>
            <person name="Lorente-Galdos B."/>
            <person name="Quilez J."/>
            <person name="Marques-Bonet T."/>
            <person name="Raney B.J."/>
            <person name="Ingham P.W."/>
            <person name="Tay A."/>
            <person name="Hillier L.W."/>
            <person name="Minx P."/>
            <person name="Boehm T."/>
            <person name="Wilson R.K."/>
            <person name="Brenner S."/>
            <person name="Warren W.C."/>
        </authorList>
    </citation>
    <scope>NUCLEOTIDE SEQUENCE [LARGE SCALE GENOMIC DNA]</scope>
</reference>
<evidence type="ECO:0000256" key="2">
    <source>
        <dbReference type="ARBA" id="ARBA00008954"/>
    </source>
</evidence>
<sequence>FLPITPTRRKGAENNHNNNPWCRYVSQPANKTDVDVGIEGPSMKTEVPGPRSRELLKDLTELQNTEAVQFFCNYEESQGNYLVDVDGNRMLDLYTQIASIPIGKGRRLNSTFVNRPALGCLPPESFPQNLNETLLSVAPKGLRQVQTMACGSCANENAFKAACIWYRNKERGTTEPTKEELESCMINQNPGSPDLTILSFMGGFHGRTFGCLATTHSKAIHKLDIPTFDWPMAPFPKLKYPLDEFEKENTQEENRCLEEVEDLIVKYRKRGKNVAAIIVEPIQSEGGDNHASNEFFRKLRDISKKGYRIFNTWLGDPSKNLLLSEVLKVIRAENLIDNVNRSGKILLNGLLDLQARYPHVLSKTRGKGTFCSVDAPDEASRNKLVLKMRNKGVVLGGCGDKSIRFRPALVFQEHHAHLFLNLFNDILADFK</sequence>
<evidence type="ECO:0000256" key="5">
    <source>
        <dbReference type="ARBA" id="ARBA00022898"/>
    </source>
</evidence>
<organism evidence="8 9">
    <name type="scientific">Callorhinchus milii</name>
    <name type="common">Ghost shark</name>
    <dbReference type="NCBI Taxonomy" id="7868"/>
    <lineage>
        <taxon>Eukaryota</taxon>
        <taxon>Metazoa</taxon>
        <taxon>Chordata</taxon>
        <taxon>Craniata</taxon>
        <taxon>Vertebrata</taxon>
        <taxon>Chondrichthyes</taxon>
        <taxon>Holocephali</taxon>
        <taxon>Chimaeriformes</taxon>
        <taxon>Callorhinchidae</taxon>
        <taxon>Callorhinchus</taxon>
    </lineage>
</organism>
<reference evidence="9" key="2">
    <citation type="journal article" date="2007" name="PLoS Biol.">
        <title>Survey sequencing and comparative analysis of the elephant shark (Callorhinchus milii) genome.</title>
        <authorList>
            <person name="Venkatesh B."/>
            <person name="Kirkness E.F."/>
            <person name="Loh Y.H."/>
            <person name="Halpern A.L."/>
            <person name="Lee A.P."/>
            <person name="Johnson J."/>
            <person name="Dandona N."/>
            <person name="Viswanathan L.D."/>
            <person name="Tay A."/>
            <person name="Venter J.C."/>
            <person name="Strausberg R.L."/>
            <person name="Brenner S."/>
        </authorList>
    </citation>
    <scope>NUCLEOTIDE SEQUENCE [LARGE SCALE GENOMIC DNA]</scope>
</reference>
<dbReference type="FunFam" id="3.40.640.10:FF:000373">
    <property type="entry name" value="Uncharacterized protein"/>
    <property type="match status" value="1"/>
</dbReference>
<dbReference type="InterPro" id="IPR015422">
    <property type="entry name" value="PyrdxlP-dep_Trfase_small"/>
</dbReference>
<dbReference type="GeneTree" id="ENSGT00550000074885"/>
<gene>
    <name evidence="8" type="primary">abat</name>
</gene>
<evidence type="ECO:0000256" key="7">
    <source>
        <dbReference type="SAM" id="MobiDB-lite"/>
    </source>
</evidence>
<proteinExistence type="inferred from homology"/>